<dbReference type="KEGG" id="acib:ACBT_2184"/>
<reference evidence="2 3" key="1">
    <citation type="submission" date="2019-05" db="EMBL/GenBank/DDBJ databases">
        <title>Arcobacter cibarius and Arcobacter thereius providing challenges in identification an antibiotic susceptibility and Quinolone resistance.</title>
        <authorList>
            <person name="Busch A."/>
            <person name="Hanel I."/>
            <person name="Hotzel H."/>
            <person name="Tomaso H."/>
        </authorList>
    </citation>
    <scope>NUCLEOTIDE SEQUENCE [LARGE SCALE GENOMIC DNA]</scope>
    <source>
        <strain evidence="2 3">16CS0831-2</strain>
    </source>
</reference>
<dbReference type="EMBL" id="VBUC01000003">
    <property type="protein sequence ID" value="TLT01352.1"/>
    <property type="molecule type" value="Genomic_DNA"/>
</dbReference>
<accession>A0A5J6RI86</accession>
<evidence type="ECO:0000313" key="4">
    <source>
        <dbReference type="Proteomes" id="UP000509513"/>
    </source>
</evidence>
<reference evidence="1 4" key="2">
    <citation type="submission" date="2020-05" db="EMBL/GenBank/DDBJ databases">
        <title>Complete genome sequencing of Campylobacter and Arcobacter type strains.</title>
        <authorList>
            <person name="Miller W.G."/>
            <person name="Yee E."/>
        </authorList>
    </citation>
    <scope>NUCLEOTIDE SEQUENCE [LARGE SCALE GENOMIC DNA]</scope>
    <source>
        <strain evidence="1 4">LMG 21996</strain>
    </source>
</reference>
<evidence type="ECO:0000313" key="1">
    <source>
        <dbReference type="EMBL" id="QKJ28066.1"/>
    </source>
</evidence>
<dbReference type="Proteomes" id="UP000509513">
    <property type="component" value="Chromosome"/>
</dbReference>
<keyword evidence="3" id="KW-1185">Reference proteome</keyword>
<proteinExistence type="predicted"/>
<dbReference type="Proteomes" id="UP000305417">
    <property type="component" value="Unassembled WGS sequence"/>
</dbReference>
<name>A0A5J6RI86_9BACT</name>
<dbReference type="Pfam" id="PF07424">
    <property type="entry name" value="TrbM"/>
    <property type="match status" value="1"/>
</dbReference>
<evidence type="ECO:0000313" key="2">
    <source>
        <dbReference type="EMBL" id="TLT01352.1"/>
    </source>
</evidence>
<sequence length="222" mass="25770">MLKKLTVLGAIFINSSFLYSNEILTGDTKLSCEAILCLSSNTRPKECNPSLNRYFSISHKKWSDTLKARGNFLKLCPIGDEGEKDREFTNLRDNIIKNLKSGCDLDELNVAIKSRNNSNNDEYSFNYQIFYQISPTLNQSCKALASSVYTNINPIYTCDPKKWYLEEDWKNGYEKVAEKSISYPEYKKLTSTEQSEYARVSFKEYVKYKNIPINKNCWIWSK</sequence>
<organism evidence="1 4">
    <name type="scientific">Aliarcobacter cibarius</name>
    <dbReference type="NCBI Taxonomy" id="255507"/>
    <lineage>
        <taxon>Bacteria</taxon>
        <taxon>Pseudomonadati</taxon>
        <taxon>Campylobacterota</taxon>
        <taxon>Epsilonproteobacteria</taxon>
        <taxon>Campylobacterales</taxon>
        <taxon>Arcobacteraceae</taxon>
        <taxon>Aliarcobacter</taxon>
    </lineage>
</organism>
<gene>
    <name evidence="1" type="ORF">ACBT_2184</name>
    <name evidence="2" type="ORF">FE247_02390</name>
</gene>
<dbReference type="RefSeq" id="WP_051429930.1">
    <property type="nucleotide sequence ID" value="NZ_CP043857.1"/>
</dbReference>
<dbReference type="STRING" id="1442598.GCA_000522465_00311"/>
<dbReference type="EMBL" id="CP054051">
    <property type="protein sequence ID" value="QKJ28066.1"/>
    <property type="molecule type" value="Genomic_DNA"/>
</dbReference>
<dbReference type="InterPro" id="IPR009989">
    <property type="entry name" value="TrbM"/>
</dbReference>
<protein>
    <submittedName>
        <fullName evidence="1">Type IV conjugative transfer system protein TrbM</fullName>
    </submittedName>
</protein>
<evidence type="ECO:0000313" key="3">
    <source>
        <dbReference type="Proteomes" id="UP000305417"/>
    </source>
</evidence>
<dbReference type="AlphaFoldDB" id="A0A5J6RI86"/>